<sequence length="116" mass="13697">MLRYVGTIKDIGTFFKWTLANISYKFLYYSLNLRYVGVTLISLQRYLTICKWRSTWIKQISSLPRYVIFLVHWTVSLLLIIPILTLDSIRFGCVCKQMVAIDPDDFRVEYNFIVGV</sequence>
<proteinExistence type="predicted"/>
<evidence type="ECO:0000256" key="1">
    <source>
        <dbReference type="SAM" id="Phobius"/>
    </source>
</evidence>
<accession>A0A0C2GR90</accession>
<dbReference type="AlphaFoldDB" id="A0A0C2GR90"/>
<dbReference type="Pfam" id="PF10323">
    <property type="entry name" value="7TM_GPCR_Srv"/>
    <property type="match status" value="1"/>
</dbReference>
<protein>
    <recommendedName>
        <fullName evidence="4">G-protein coupled receptors family 1 profile domain-containing protein</fullName>
    </recommendedName>
</protein>
<keyword evidence="1" id="KW-0812">Transmembrane</keyword>
<evidence type="ECO:0000313" key="2">
    <source>
        <dbReference type="EMBL" id="KIH63830.1"/>
    </source>
</evidence>
<dbReference type="OrthoDB" id="5872870at2759"/>
<reference evidence="2 3" key="1">
    <citation type="submission" date="2013-12" db="EMBL/GenBank/DDBJ databases">
        <title>Draft genome of the parsitic nematode Ancylostoma duodenale.</title>
        <authorList>
            <person name="Mitreva M."/>
        </authorList>
    </citation>
    <scope>NUCLEOTIDE SEQUENCE [LARGE SCALE GENOMIC DNA]</scope>
    <source>
        <strain evidence="2 3">Zhejiang</strain>
    </source>
</reference>
<dbReference type="Proteomes" id="UP000054047">
    <property type="component" value="Unassembled WGS sequence"/>
</dbReference>
<organism evidence="2 3">
    <name type="scientific">Ancylostoma duodenale</name>
    <dbReference type="NCBI Taxonomy" id="51022"/>
    <lineage>
        <taxon>Eukaryota</taxon>
        <taxon>Metazoa</taxon>
        <taxon>Ecdysozoa</taxon>
        <taxon>Nematoda</taxon>
        <taxon>Chromadorea</taxon>
        <taxon>Rhabditida</taxon>
        <taxon>Rhabditina</taxon>
        <taxon>Rhabditomorpha</taxon>
        <taxon>Strongyloidea</taxon>
        <taxon>Ancylostomatidae</taxon>
        <taxon>Ancylostomatinae</taxon>
        <taxon>Ancylostoma</taxon>
    </lineage>
</organism>
<dbReference type="EMBL" id="KN728412">
    <property type="protein sequence ID" value="KIH63830.1"/>
    <property type="molecule type" value="Genomic_DNA"/>
</dbReference>
<dbReference type="Gene3D" id="1.20.1070.10">
    <property type="entry name" value="Rhodopsin 7-helix transmembrane proteins"/>
    <property type="match status" value="1"/>
</dbReference>
<evidence type="ECO:0000313" key="3">
    <source>
        <dbReference type="Proteomes" id="UP000054047"/>
    </source>
</evidence>
<name>A0A0C2GR90_9BILA</name>
<evidence type="ECO:0008006" key="4">
    <source>
        <dbReference type="Google" id="ProtNLM"/>
    </source>
</evidence>
<keyword evidence="3" id="KW-1185">Reference proteome</keyword>
<dbReference type="InterPro" id="IPR019426">
    <property type="entry name" value="7TM_GPCR_serpentine_rcpt_Srv"/>
</dbReference>
<keyword evidence="1" id="KW-1133">Transmembrane helix</keyword>
<keyword evidence="1" id="KW-0472">Membrane</keyword>
<feature type="transmembrane region" description="Helical" evidence="1">
    <location>
        <begin position="67"/>
        <end position="86"/>
    </location>
</feature>
<gene>
    <name evidence="2" type="ORF">ANCDUO_05866</name>
</gene>